<protein>
    <recommendedName>
        <fullName evidence="11">FAD-binding PCMH-type domain-containing protein</fullName>
    </recommendedName>
</protein>
<dbReference type="PROSITE" id="PS00862">
    <property type="entry name" value="OX2_COVAL_FAD"/>
    <property type="match status" value="1"/>
</dbReference>
<dbReference type="InterPro" id="IPR006094">
    <property type="entry name" value="Oxid_FAD_bind_N"/>
</dbReference>
<evidence type="ECO:0000256" key="3">
    <source>
        <dbReference type="ARBA" id="ARBA00005466"/>
    </source>
</evidence>
<keyword evidence="13" id="KW-1185">Reference proteome</keyword>
<evidence type="ECO:0000256" key="5">
    <source>
        <dbReference type="ARBA" id="ARBA00022630"/>
    </source>
</evidence>
<comment type="pathway">
    <text evidence="2">Alkaloid biosynthesis.</text>
</comment>
<dbReference type="Gene3D" id="3.40.462.20">
    <property type="match status" value="1"/>
</dbReference>
<sequence length="536" mass="60578">MEYYSPRITFFSFLLASLLISRSVSVDNNITYFLECLTSQFHFSDSINSVIYTPRNASSFSSIFLSSARNPFLVSTSGQRPLAIITPNNESEIQATIRCSKKHDTQIKVRSGGHDYEGLSYISQTPFVIVDMRNLRSISINTKENTAWIQTGTTLGELYCTIGKKTKTLAFQAGICPTVGVGGHFSGGGYGMMARKHGLAIDNIIDAIVINANGQILDRYSMGEDLFWAIRGGGGSSFGVVVAFKVKLINVPKIVTIFNVSRTLEQNVTQLVHKWQYIADKLDENLSLRVFLKSVKSPISYGKNRTIQASFTSLFLGRIEDLLPIMQEKFPELGLVERDCTETSWIESILFFAGFPNGSPLDVLLNRTQQINAYFKGKSDYVREPIPEHGLEGIWKFLNEEDENHGELQFSPYGGILSTISESETPFSHRSGNIFSIHYGVVWNNGSESKRHINWIRRLYMYMTPFVSKNPRTAYFNYRDLDIGRNNIQGNTSYRQASVWGFKYFQNNFDRLVRVKTKVDPSNFFRNEQSIPPSSS</sequence>
<dbReference type="Gene3D" id="3.30.465.10">
    <property type="match status" value="1"/>
</dbReference>
<feature type="signal peptide" evidence="10">
    <location>
        <begin position="1"/>
        <end position="25"/>
    </location>
</feature>
<keyword evidence="8" id="KW-0560">Oxidoreductase</keyword>
<feature type="chain" id="PRO_5045359017" description="FAD-binding PCMH-type domain-containing protein" evidence="10">
    <location>
        <begin position="26"/>
        <end position="536"/>
    </location>
</feature>
<evidence type="ECO:0000259" key="11">
    <source>
        <dbReference type="PROSITE" id="PS51387"/>
    </source>
</evidence>
<gene>
    <name evidence="12" type="ORF">RD792_002295</name>
</gene>
<dbReference type="InterPro" id="IPR016169">
    <property type="entry name" value="FAD-bd_PCMH_sub2"/>
</dbReference>
<evidence type="ECO:0000256" key="6">
    <source>
        <dbReference type="ARBA" id="ARBA00022729"/>
    </source>
</evidence>
<evidence type="ECO:0000256" key="9">
    <source>
        <dbReference type="ARBA" id="ARBA00023180"/>
    </source>
</evidence>
<evidence type="ECO:0000313" key="12">
    <source>
        <dbReference type="EMBL" id="KAK4491543.1"/>
    </source>
</evidence>
<comment type="caution">
    <text evidence="12">The sequence shown here is derived from an EMBL/GenBank/DDBJ whole genome shotgun (WGS) entry which is preliminary data.</text>
</comment>
<evidence type="ECO:0000256" key="8">
    <source>
        <dbReference type="ARBA" id="ARBA00023002"/>
    </source>
</evidence>
<evidence type="ECO:0000256" key="4">
    <source>
        <dbReference type="ARBA" id="ARBA00022589"/>
    </source>
</evidence>
<keyword evidence="5" id="KW-0285">Flavoprotein</keyword>
<keyword evidence="6 10" id="KW-0732">Signal</keyword>
<dbReference type="PANTHER" id="PTHR32448">
    <property type="entry name" value="OS08G0158400 PROTEIN"/>
    <property type="match status" value="1"/>
</dbReference>
<dbReference type="Pfam" id="PF08031">
    <property type="entry name" value="BBE"/>
    <property type="match status" value="1"/>
</dbReference>
<organism evidence="12 13">
    <name type="scientific">Penstemon davidsonii</name>
    <dbReference type="NCBI Taxonomy" id="160366"/>
    <lineage>
        <taxon>Eukaryota</taxon>
        <taxon>Viridiplantae</taxon>
        <taxon>Streptophyta</taxon>
        <taxon>Embryophyta</taxon>
        <taxon>Tracheophyta</taxon>
        <taxon>Spermatophyta</taxon>
        <taxon>Magnoliopsida</taxon>
        <taxon>eudicotyledons</taxon>
        <taxon>Gunneridae</taxon>
        <taxon>Pentapetalae</taxon>
        <taxon>asterids</taxon>
        <taxon>lamiids</taxon>
        <taxon>Lamiales</taxon>
        <taxon>Plantaginaceae</taxon>
        <taxon>Cheloneae</taxon>
        <taxon>Penstemon</taxon>
    </lineage>
</organism>
<evidence type="ECO:0000256" key="7">
    <source>
        <dbReference type="ARBA" id="ARBA00022827"/>
    </source>
</evidence>
<dbReference type="Gene3D" id="3.30.43.10">
    <property type="entry name" value="Uridine Diphospho-n-acetylenolpyruvylglucosamine Reductase, domain 2"/>
    <property type="match status" value="1"/>
</dbReference>
<reference evidence="12 13" key="1">
    <citation type="journal article" date="2023" name="bioRxiv">
        <title>Genome report: Whole genome sequence and annotation of Penstemon davidsonii.</title>
        <authorList>
            <person name="Ostevik K.L."/>
            <person name="Alabady M."/>
            <person name="Zhang M."/>
            <person name="Rausher M.D."/>
        </authorList>
    </citation>
    <scope>NUCLEOTIDE SEQUENCE [LARGE SCALE GENOMIC DNA]</scope>
    <source>
        <strain evidence="12">DNT005</strain>
        <tissue evidence="12">Whole leaf</tissue>
    </source>
</reference>
<dbReference type="EMBL" id="JAYDYQ010001087">
    <property type="protein sequence ID" value="KAK4491543.1"/>
    <property type="molecule type" value="Genomic_DNA"/>
</dbReference>
<dbReference type="InterPro" id="IPR016166">
    <property type="entry name" value="FAD-bd_PCMH"/>
</dbReference>
<evidence type="ECO:0000256" key="1">
    <source>
        <dbReference type="ARBA" id="ARBA00001974"/>
    </source>
</evidence>
<dbReference type="InterPro" id="IPR006093">
    <property type="entry name" value="Oxy_OxRdtase_FAD_BS"/>
</dbReference>
<dbReference type="InterPro" id="IPR012951">
    <property type="entry name" value="BBE"/>
</dbReference>
<dbReference type="InterPro" id="IPR016167">
    <property type="entry name" value="FAD-bd_PCMH_sub1"/>
</dbReference>
<comment type="cofactor">
    <cofactor evidence="1">
        <name>FAD</name>
        <dbReference type="ChEBI" id="CHEBI:57692"/>
    </cofactor>
</comment>
<feature type="domain" description="FAD-binding PCMH-type" evidence="11">
    <location>
        <begin position="77"/>
        <end position="251"/>
    </location>
</feature>
<keyword evidence="4" id="KW-0017">Alkaloid metabolism</keyword>
<evidence type="ECO:0000256" key="2">
    <source>
        <dbReference type="ARBA" id="ARBA00004913"/>
    </source>
</evidence>
<accession>A0ABR0DRU7</accession>
<keyword evidence="9" id="KW-0325">Glycoprotein</keyword>
<name>A0ABR0DRU7_9LAMI</name>
<dbReference type="SUPFAM" id="SSF56176">
    <property type="entry name" value="FAD-binding/transporter-associated domain-like"/>
    <property type="match status" value="1"/>
</dbReference>
<keyword evidence="7" id="KW-0274">FAD</keyword>
<evidence type="ECO:0000256" key="10">
    <source>
        <dbReference type="SAM" id="SignalP"/>
    </source>
</evidence>
<dbReference type="InterPro" id="IPR036318">
    <property type="entry name" value="FAD-bd_PCMH-like_sf"/>
</dbReference>
<comment type="similarity">
    <text evidence="3">Belongs to the oxygen-dependent FAD-linked oxidoreductase family.</text>
</comment>
<dbReference type="Pfam" id="PF01565">
    <property type="entry name" value="FAD_binding_4"/>
    <property type="match status" value="1"/>
</dbReference>
<dbReference type="Proteomes" id="UP001291926">
    <property type="component" value="Unassembled WGS sequence"/>
</dbReference>
<proteinExistence type="inferred from homology"/>
<evidence type="ECO:0000313" key="13">
    <source>
        <dbReference type="Proteomes" id="UP001291926"/>
    </source>
</evidence>
<dbReference type="PROSITE" id="PS51387">
    <property type="entry name" value="FAD_PCMH"/>
    <property type="match status" value="1"/>
</dbReference>